<gene>
    <name evidence="3" type="ORF">SeLEV6574_g04246</name>
    <name evidence="2" type="ORF">SeMB42_g07553</name>
</gene>
<keyword evidence="4" id="KW-1185">Reference proteome</keyword>
<evidence type="ECO:0000313" key="3">
    <source>
        <dbReference type="EMBL" id="TPX44871.1"/>
    </source>
</evidence>
<dbReference type="Proteomes" id="UP000317494">
    <property type="component" value="Unassembled WGS sequence"/>
</dbReference>
<comment type="caution">
    <text evidence="3">The sequence shown here is derived from an EMBL/GenBank/DDBJ whole genome shotgun (WGS) entry which is preliminary data.</text>
</comment>
<protein>
    <submittedName>
        <fullName evidence="3">Uncharacterized protein</fullName>
    </submittedName>
</protein>
<dbReference type="Proteomes" id="UP000320475">
    <property type="component" value="Unassembled WGS sequence"/>
</dbReference>
<dbReference type="GO" id="GO:0006506">
    <property type="term" value="P:GPI anchor biosynthetic process"/>
    <property type="evidence" value="ECO:0007669"/>
    <property type="project" value="InterPro"/>
</dbReference>
<keyword evidence="1" id="KW-0812">Transmembrane</keyword>
<evidence type="ECO:0000256" key="1">
    <source>
        <dbReference type="SAM" id="Phobius"/>
    </source>
</evidence>
<dbReference type="EMBL" id="QEAM01000165">
    <property type="protein sequence ID" value="TPX44871.1"/>
    <property type="molecule type" value="Genomic_DNA"/>
</dbReference>
<name>A0A507D0N7_9FUNG</name>
<reference evidence="4 5" key="1">
    <citation type="journal article" date="2019" name="Sci. Rep.">
        <title>Comparative genomics of chytrid fungi reveal insights into the obligate biotrophic and pathogenic lifestyle of Synchytrium endobioticum.</title>
        <authorList>
            <person name="van de Vossenberg B.T.L.H."/>
            <person name="Warris S."/>
            <person name="Nguyen H.D.T."/>
            <person name="van Gent-Pelzer M.P.E."/>
            <person name="Joly D.L."/>
            <person name="van de Geest H.C."/>
            <person name="Bonants P.J.M."/>
            <person name="Smith D.S."/>
            <person name="Levesque C.A."/>
            <person name="van der Lee T.A.J."/>
        </authorList>
    </citation>
    <scope>NUCLEOTIDE SEQUENCE [LARGE SCALE GENOMIC DNA]</scope>
    <source>
        <strain evidence="3 5">LEV6574</strain>
        <strain evidence="2 4">MB42</strain>
    </source>
</reference>
<dbReference type="PANTHER" id="PTHR31410:SF2">
    <property type="entry name" value="GLYCOSYL TRANSFERASE 64 DOMAIN-CONTAINING PROTEIN"/>
    <property type="match status" value="1"/>
</dbReference>
<dbReference type="AlphaFoldDB" id="A0A507D0N7"/>
<sequence length="427" mass="46799">MNRSDSKYRLYGSPTNHASLLPSSLSPQIGINRHAIYPLIRSLLVASSAVFLFLFFLLYDTKYSWFDIKTTNTNAHNDEAARLASSKAFLLTLPHAHAPAPAPSDSPGLCIYIISGSPRPQQYLTQATAFLLSRTDSTQSRIAIVNTNIPPSAHSEAIRLAQHVPILIPTRRNVTTDDEWTQLSWWKKGSYDFAAVFDLAHDSHCLVTVVLEDDAVVGPAFSETVRRRLARLLASDESQCSWAYIKLFWTHYWDGWEVSVADVLVLAAVSLTAGIVCALVALARLQRRRALGGSAVQAMLLVVFAFGCVVALLVLLSVGKQNWRRWLGASETGVVPSVAAAAAVGQVYSKCHLRGMADFLYARAADDVPVDILFNAYVAEKQVRIYEVVPNVVQHVGLYSSAEVKNKGTAKFMKVSSTFVGDSVKVS</sequence>
<organism evidence="3 5">
    <name type="scientific">Synchytrium endobioticum</name>
    <dbReference type="NCBI Taxonomy" id="286115"/>
    <lineage>
        <taxon>Eukaryota</taxon>
        <taxon>Fungi</taxon>
        <taxon>Fungi incertae sedis</taxon>
        <taxon>Chytridiomycota</taxon>
        <taxon>Chytridiomycota incertae sedis</taxon>
        <taxon>Chytridiomycetes</taxon>
        <taxon>Synchytriales</taxon>
        <taxon>Synchytriaceae</taxon>
        <taxon>Synchytrium</taxon>
    </lineage>
</organism>
<feature type="transmembrane region" description="Helical" evidence="1">
    <location>
        <begin position="295"/>
        <end position="316"/>
    </location>
</feature>
<dbReference type="GO" id="GO:0000139">
    <property type="term" value="C:Golgi membrane"/>
    <property type="evidence" value="ECO:0007669"/>
    <property type="project" value="InterPro"/>
</dbReference>
<feature type="transmembrane region" description="Helical" evidence="1">
    <location>
        <begin position="35"/>
        <end position="59"/>
    </location>
</feature>
<proteinExistence type="predicted"/>
<dbReference type="InterPro" id="IPR029675">
    <property type="entry name" value="PGAP4"/>
</dbReference>
<dbReference type="OrthoDB" id="2016523at2759"/>
<dbReference type="EMBL" id="QEAN01000555">
    <property type="protein sequence ID" value="TPX32944.1"/>
    <property type="molecule type" value="Genomic_DNA"/>
</dbReference>
<dbReference type="VEuPathDB" id="FungiDB:SeMB42_g07553"/>
<evidence type="ECO:0000313" key="5">
    <source>
        <dbReference type="Proteomes" id="UP000320475"/>
    </source>
</evidence>
<evidence type="ECO:0000313" key="2">
    <source>
        <dbReference type="EMBL" id="TPX32944.1"/>
    </source>
</evidence>
<keyword evidence="1" id="KW-1133">Transmembrane helix</keyword>
<keyword evidence="1" id="KW-0472">Membrane</keyword>
<evidence type="ECO:0000313" key="4">
    <source>
        <dbReference type="Proteomes" id="UP000317494"/>
    </source>
</evidence>
<dbReference type="GO" id="GO:0016757">
    <property type="term" value="F:glycosyltransferase activity"/>
    <property type="evidence" value="ECO:0007669"/>
    <property type="project" value="InterPro"/>
</dbReference>
<dbReference type="PANTHER" id="PTHR31410">
    <property type="entry name" value="TRANSMEMBRANE PROTEIN 246"/>
    <property type="match status" value="1"/>
</dbReference>
<feature type="transmembrane region" description="Helical" evidence="1">
    <location>
        <begin position="263"/>
        <end position="283"/>
    </location>
</feature>
<accession>A0A507D0N7</accession>